<feature type="transmembrane region" description="Helical" evidence="4">
    <location>
        <begin position="144"/>
        <end position="165"/>
    </location>
</feature>
<dbReference type="OrthoDB" id="146345at2"/>
<keyword evidence="8" id="KW-1185">Reference proteome</keyword>
<feature type="transmembrane region" description="Helical" evidence="4">
    <location>
        <begin position="109"/>
        <end position="132"/>
    </location>
</feature>
<evidence type="ECO:0000313" key="7">
    <source>
        <dbReference type="EMBL" id="NMV41970.1"/>
    </source>
</evidence>
<feature type="domain" description="Major facilitator superfamily (MFS) profile" evidence="5">
    <location>
        <begin position="17"/>
        <end position="420"/>
    </location>
</feature>
<dbReference type="Proteomes" id="UP000575469">
    <property type="component" value="Unassembled WGS sequence"/>
</dbReference>
<evidence type="ECO:0000256" key="3">
    <source>
        <dbReference type="ARBA" id="ARBA00023136"/>
    </source>
</evidence>
<feature type="transmembrane region" description="Helical" evidence="4">
    <location>
        <begin position="394"/>
        <end position="413"/>
    </location>
</feature>
<dbReference type="RefSeq" id="WP_064808648.1">
    <property type="nucleotide sequence ID" value="NZ_CP016023.1"/>
</dbReference>
<dbReference type="SUPFAM" id="SSF103473">
    <property type="entry name" value="MFS general substrate transporter"/>
    <property type="match status" value="1"/>
</dbReference>
<dbReference type="PANTHER" id="PTHR11360">
    <property type="entry name" value="MONOCARBOXYLATE TRANSPORTER"/>
    <property type="match status" value="1"/>
</dbReference>
<evidence type="ECO:0000256" key="1">
    <source>
        <dbReference type="ARBA" id="ARBA00022692"/>
    </source>
</evidence>
<protein>
    <submittedName>
        <fullName evidence="6">MFS transporter</fullName>
    </submittedName>
</protein>
<organism evidence="6 8">
    <name type="scientific">Ralstonia insidiosa</name>
    <dbReference type="NCBI Taxonomy" id="190721"/>
    <lineage>
        <taxon>Bacteria</taxon>
        <taxon>Pseudomonadati</taxon>
        <taxon>Pseudomonadota</taxon>
        <taxon>Betaproteobacteria</taxon>
        <taxon>Burkholderiales</taxon>
        <taxon>Burkholderiaceae</taxon>
        <taxon>Ralstonia</taxon>
    </lineage>
</organism>
<dbReference type="EMBL" id="JABBZM010000043">
    <property type="protein sequence ID" value="NMV41970.1"/>
    <property type="molecule type" value="Genomic_DNA"/>
</dbReference>
<keyword evidence="1 4" id="KW-0812">Transmembrane</keyword>
<dbReference type="PANTHER" id="PTHR11360:SF290">
    <property type="entry name" value="MONOCARBOXYLATE MFS PERMEASE"/>
    <property type="match status" value="1"/>
</dbReference>
<evidence type="ECO:0000313" key="8">
    <source>
        <dbReference type="Proteomes" id="UP000078572"/>
    </source>
</evidence>
<dbReference type="Proteomes" id="UP000078572">
    <property type="component" value="Chromosome 2"/>
</dbReference>
<dbReference type="Pfam" id="PF07690">
    <property type="entry name" value="MFS_1"/>
    <property type="match status" value="1"/>
</dbReference>
<accession>A0A192A646</accession>
<dbReference type="Gene3D" id="1.20.1250.20">
    <property type="entry name" value="MFS general substrate transporter like domains"/>
    <property type="match status" value="2"/>
</dbReference>
<dbReference type="InterPro" id="IPR050327">
    <property type="entry name" value="Proton-linked_MCT"/>
</dbReference>
<keyword evidence="2 4" id="KW-1133">Transmembrane helix</keyword>
<evidence type="ECO:0000256" key="4">
    <source>
        <dbReference type="SAM" id="Phobius"/>
    </source>
</evidence>
<dbReference type="GeneID" id="61529394"/>
<evidence type="ECO:0000313" key="9">
    <source>
        <dbReference type="Proteomes" id="UP000575469"/>
    </source>
</evidence>
<feature type="transmembrane region" description="Helical" evidence="4">
    <location>
        <begin position="171"/>
        <end position="193"/>
    </location>
</feature>
<name>A0A192A646_9RALS</name>
<dbReference type="STRING" id="190721.ACS15_5538"/>
<feature type="transmembrane region" description="Helical" evidence="4">
    <location>
        <begin position="52"/>
        <end position="73"/>
    </location>
</feature>
<feature type="transmembrane region" description="Helical" evidence="4">
    <location>
        <begin position="12"/>
        <end position="32"/>
    </location>
</feature>
<reference evidence="6" key="2">
    <citation type="submission" date="2016-06" db="EMBL/GenBank/DDBJ databases">
        <authorList>
            <person name="Kjaerup R.B."/>
            <person name="Dalgaard T.S."/>
            <person name="Juul-Madsen H.R."/>
        </authorList>
    </citation>
    <scope>NUCLEOTIDE SEQUENCE [LARGE SCALE GENOMIC DNA]</scope>
    <source>
        <strain evidence="6">ATCC 49129</strain>
    </source>
</reference>
<dbReference type="InterPro" id="IPR036259">
    <property type="entry name" value="MFS_trans_sf"/>
</dbReference>
<dbReference type="InterPro" id="IPR011701">
    <property type="entry name" value="MFS"/>
</dbReference>
<dbReference type="EMBL" id="CP016023">
    <property type="protein sequence ID" value="ANJ75813.1"/>
    <property type="molecule type" value="Genomic_DNA"/>
</dbReference>
<feature type="transmembrane region" description="Helical" evidence="4">
    <location>
        <begin position="360"/>
        <end position="382"/>
    </location>
</feature>
<keyword evidence="3 4" id="KW-0472">Membrane</keyword>
<evidence type="ECO:0000256" key="2">
    <source>
        <dbReference type="ARBA" id="ARBA00022989"/>
    </source>
</evidence>
<evidence type="ECO:0000313" key="6">
    <source>
        <dbReference type="EMBL" id="ANJ75813.1"/>
    </source>
</evidence>
<proteinExistence type="predicted"/>
<dbReference type="GO" id="GO:0022857">
    <property type="term" value="F:transmembrane transporter activity"/>
    <property type="evidence" value="ECO:0007669"/>
    <property type="project" value="InterPro"/>
</dbReference>
<dbReference type="PROSITE" id="PS50850">
    <property type="entry name" value="MFS"/>
    <property type="match status" value="1"/>
</dbReference>
<dbReference type="InterPro" id="IPR020846">
    <property type="entry name" value="MFS_dom"/>
</dbReference>
<sequence length="435" mass="46510">MQRLARLIAPRFHYSWIALAVVFLILLCAAGTRATPSVMMLPLEHEFGWSRGTISLAISIGIALYGLTGPFAAASMQYFGIRRTVLVALAVLVSGTALSAMMSQPWQMVLLWGVMVGGGTGVAAITLGATVVNRWFTSHRGLAMGILTASSATGQLVFLPMMAAVVERYGWRPVVLIVAGALTLLLPIVAMLLPESPKSVGLRTYGEPADAPEVDQGPRANPIVLAMNTLVQAARKRDFWLLFFSFFICGASTNGYIGTHFIAMCADHGLTEVKGASLLAVMGIFDLVGTTLSGWLSDRYNSRVLLFWYYGLRGLSLIYLPYAFGFEFFGLPVFALFYGLDWIATVPPTVRLTNDVFGKAAAPIVFGWIVAGHQLGAAFATLGAGMMRSTLGNYTLASMISGGLCVAGAFLVLRIHRTPKQDAGRAGQPVTAPSA</sequence>
<feature type="transmembrane region" description="Helical" evidence="4">
    <location>
        <begin position="85"/>
        <end position="103"/>
    </location>
</feature>
<evidence type="ECO:0000259" key="5">
    <source>
        <dbReference type="PROSITE" id="PS50850"/>
    </source>
</evidence>
<reference evidence="7 9" key="3">
    <citation type="submission" date="2020-04" db="EMBL/GenBank/DDBJ databases">
        <title>Ralstonia insidiosa genome sequencing and assembly.</title>
        <authorList>
            <person name="Martins R.C.R."/>
            <person name="Perdigao-Neto L.V."/>
            <person name="Levin A.S.S."/>
            <person name="Costa S.F."/>
        </authorList>
    </citation>
    <scope>NUCLEOTIDE SEQUENCE [LARGE SCALE GENOMIC DNA]</scope>
    <source>
        <strain evidence="7 9">5047</strain>
    </source>
</reference>
<reference evidence="8" key="1">
    <citation type="submission" date="2016-06" db="EMBL/GenBank/DDBJ databases">
        <authorList>
            <person name="Xu Y."/>
            <person name="Nagy A."/>
            <person name="Yan X."/>
            <person name="Kim S.W."/>
            <person name="Haley B."/>
            <person name="Liu N.T."/>
            <person name="Nou X."/>
        </authorList>
    </citation>
    <scope>NUCLEOTIDE SEQUENCE [LARGE SCALE GENOMIC DNA]</scope>
    <source>
        <strain evidence="8">ATCC 49129</strain>
    </source>
</reference>
<feature type="transmembrane region" description="Helical" evidence="4">
    <location>
        <begin position="239"/>
        <end position="263"/>
    </location>
</feature>
<gene>
    <name evidence="6" type="ORF">A9Y76_25445</name>
    <name evidence="7" type="ORF">HGR00_29055</name>
</gene>
<feature type="transmembrane region" description="Helical" evidence="4">
    <location>
        <begin position="275"/>
        <end position="296"/>
    </location>
</feature>
<dbReference type="AlphaFoldDB" id="A0A192A646"/>
<dbReference type="CDD" id="cd17355">
    <property type="entry name" value="MFS_YcxA_like"/>
    <property type="match status" value="1"/>
</dbReference>